<evidence type="ECO:0000256" key="5">
    <source>
        <dbReference type="ARBA" id="ARBA00022857"/>
    </source>
</evidence>
<dbReference type="GO" id="GO:0050661">
    <property type="term" value="F:NADP binding"/>
    <property type="evidence" value="ECO:0007669"/>
    <property type="project" value="InterPro"/>
</dbReference>
<dbReference type="InterPro" id="IPR024072">
    <property type="entry name" value="DHFR-like_dom_sf"/>
</dbReference>
<dbReference type="RefSeq" id="WP_045749330.1">
    <property type="nucleotide sequence ID" value="NZ_FUZK01000001.1"/>
</dbReference>
<accession>A0A061AIM5</accession>
<comment type="pathway">
    <text evidence="1">Cofactor biosynthesis; tetrahydrofolate biosynthesis; 5,6,7,8-tetrahydrofolate from 7,8-dihydrofolate: step 1/1.</text>
</comment>
<keyword evidence="4" id="KW-0554">One-carbon metabolism</keyword>
<evidence type="ECO:0000256" key="6">
    <source>
        <dbReference type="ARBA" id="ARBA00023002"/>
    </source>
</evidence>
<sequence>MIHAIWAMDINWMIGKDNILPWHYKEDLQYFKQMTKDKTVLMGEATYRSLKSYYKEKPLPFGKMFVANLIDTVYSDAECVTDVISFIKSYTDELWVIGGKIIYNLTLPYVDYLHITHVLNYHEGNVYFTPFKLSTYQLVEKKVLPGLIFATYKK</sequence>
<dbReference type="EMBL" id="LK028559">
    <property type="protein sequence ID" value="CDR30832.1"/>
    <property type="molecule type" value="Genomic_DNA"/>
</dbReference>
<dbReference type="FunCoup" id="A0A061AIM5">
    <property type="interactions" value="145"/>
</dbReference>
<evidence type="ECO:0000256" key="4">
    <source>
        <dbReference type="ARBA" id="ARBA00022563"/>
    </source>
</evidence>
<keyword evidence="5" id="KW-0521">NADP</keyword>
<reference evidence="9" key="1">
    <citation type="submission" date="2014-05" db="EMBL/GenBank/DDBJ databases">
        <authorList>
            <person name="Kube M."/>
        </authorList>
    </citation>
    <scope>NUCLEOTIDE SEQUENCE [LARGE SCALE GENOMIC DNA]</scope>
</reference>
<proteinExistence type="inferred from homology"/>
<protein>
    <recommendedName>
        <fullName evidence="3">dihydrofolate reductase</fullName>
        <ecNumber evidence="3">1.5.1.3</ecNumber>
    </recommendedName>
</protein>
<dbReference type="GO" id="GO:0046452">
    <property type="term" value="P:dihydrofolate metabolic process"/>
    <property type="evidence" value="ECO:0007669"/>
    <property type="project" value="TreeGrafter"/>
</dbReference>
<dbReference type="PANTHER" id="PTHR48069">
    <property type="entry name" value="DIHYDROFOLATE REDUCTASE"/>
    <property type="match status" value="1"/>
</dbReference>
<evidence type="ECO:0000313" key="9">
    <source>
        <dbReference type="Proteomes" id="UP000032434"/>
    </source>
</evidence>
<dbReference type="AlphaFoldDB" id="A0A061AIM5"/>
<comment type="similarity">
    <text evidence="2">Belongs to the dihydrofolate reductase family.</text>
</comment>
<dbReference type="GO" id="GO:0005829">
    <property type="term" value="C:cytosol"/>
    <property type="evidence" value="ECO:0007669"/>
    <property type="project" value="TreeGrafter"/>
</dbReference>
<dbReference type="EC" id="1.5.1.3" evidence="3"/>
<keyword evidence="6" id="KW-0560">Oxidoreductase</keyword>
<dbReference type="Proteomes" id="UP000032434">
    <property type="component" value="Chromosome 1"/>
</dbReference>
<evidence type="ECO:0000313" key="8">
    <source>
        <dbReference type="EMBL" id="CDR30832.1"/>
    </source>
</evidence>
<dbReference type="STRING" id="35623.Aocu_07590"/>
<evidence type="ECO:0000256" key="3">
    <source>
        <dbReference type="ARBA" id="ARBA00012856"/>
    </source>
</evidence>
<dbReference type="CDD" id="cd00209">
    <property type="entry name" value="DHFR"/>
    <property type="match status" value="1"/>
</dbReference>
<dbReference type="Pfam" id="PF00186">
    <property type="entry name" value="DHFR_1"/>
    <property type="match status" value="1"/>
</dbReference>
<evidence type="ECO:0000259" key="7">
    <source>
        <dbReference type="PROSITE" id="PS51330"/>
    </source>
</evidence>
<dbReference type="InterPro" id="IPR012259">
    <property type="entry name" value="DHFR"/>
</dbReference>
<keyword evidence="9" id="KW-1185">Reference proteome</keyword>
<dbReference type="PATRIC" id="fig|35623.3.peg.759"/>
<dbReference type="InterPro" id="IPR001796">
    <property type="entry name" value="DHFR_dom"/>
</dbReference>
<gene>
    <name evidence="8" type="primary">folA</name>
    <name evidence="8" type="ORF">Aocu_07590</name>
</gene>
<dbReference type="PANTHER" id="PTHR48069:SF3">
    <property type="entry name" value="DIHYDROFOLATE REDUCTASE"/>
    <property type="match status" value="1"/>
</dbReference>
<dbReference type="SUPFAM" id="SSF53597">
    <property type="entry name" value="Dihydrofolate reductase-like"/>
    <property type="match status" value="1"/>
</dbReference>
<dbReference type="GO" id="GO:0006730">
    <property type="term" value="P:one-carbon metabolic process"/>
    <property type="evidence" value="ECO:0007669"/>
    <property type="project" value="UniProtKB-KW"/>
</dbReference>
<dbReference type="PRINTS" id="PR00070">
    <property type="entry name" value="DHFR"/>
</dbReference>
<dbReference type="GO" id="GO:0004146">
    <property type="term" value="F:dihydrofolate reductase activity"/>
    <property type="evidence" value="ECO:0007669"/>
    <property type="project" value="UniProtKB-EC"/>
</dbReference>
<dbReference type="Gene3D" id="3.40.430.10">
    <property type="entry name" value="Dihydrofolate Reductase, subunit A"/>
    <property type="match status" value="1"/>
</dbReference>
<dbReference type="OrthoDB" id="9804315at2"/>
<organism evidence="8 9">
    <name type="scientific">Acholeplasma oculi</name>
    <dbReference type="NCBI Taxonomy" id="35623"/>
    <lineage>
        <taxon>Bacteria</taxon>
        <taxon>Bacillati</taxon>
        <taxon>Mycoplasmatota</taxon>
        <taxon>Mollicutes</taxon>
        <taxon>Acholeplasmatales</taxon>
        <taxon>Acholeplasmataceae</taxon>
        <taxon>Acholeplasma</taxon>
    </lineage>
</organism>
<evidence type="ECO:0000256" key="2">
    <source>
        <dbReference type="ARBA" id="ARBA00009539"/>
    </source>
</evidence>
<dbReference type="HOGENOM" id="CLU_043966_5_2_14"/>
<feature type="domain" description="DHFR" evidence="7">
    <location>
        <begin position="1"/>
        <end position="154"/>
    </location>
</feature>
<name>A0A061AIM5_9MOLU</name>
<dbReference type="KEGG" id="aoc:Aocu_07590"/>
<dbReference type="UniPathway" id="UPA00077">
    <property type="reaction ID" value="UER00158"/>
</dbReference>
<dbReference type="PROSITE" id="PS51330">
    <property type="entry name" value="DHFR_2"/>
    <property type="match status" value="1"/>
</dbReference>
<dbReference type="InParanoid" id="A0A061AIM5"/>
<dbReference type="GO" id="GO:0046655">
    <property type="term" value="P:folic acid metabolic process"/>
    <property type="evidence" value="ECO:0007669"/>
    <property type="project" value="TreeGrafter"/>
</dbReference>
<evidence type="ECO:0000256" key="1">
    <source>
        <dbReference type="ARBA" id="ARBA00004903"/>
    </source>
</evidence>
<dbReference type="GO" id="GO:0046654">
    <property type="term" value="P:tetrahydrofolate biosynthetic process"/>
    <property type="evidence" value="ECO:0007669"/>
    <property type="project" value="UniProtKB-UniPathway"/>
</dbReference>